<reference evidence="1 2" key="3">
    <citation type="journal article" date="2011" name="Nat. Chem. Biol.">
        <title>Reveromycin A biosynthesis uses RevG and RevJ for stereospecific spiroacetal formation.</title>
        <authorList>
            <person name="Takahashi S."/>
            <person name="Toyoda A."/>
            <person name="Sekiyama Y."/>
            <person name="Takagi H."/>
            <person name="Nogawa T."/>
            <person name="Uramoto M."/>
            <person name="Suzuki R."/>
            <person name="Koshino H."/>
            <person name="Kumano T."/>
            <person name="Panthee S."/>
            <person name="Dairi T."/>
            <person name="Ishikawa J."/>
            <person name="Ikeda H."/>
            <person name="Sakaki Y."/>
            <person name="Osada H."/>
        </authorList>
    </citation>
    <scope>NUCLEOTIDE SEQUENCE [LARGE SCALE GENOMIC DNA]</scope>
    <source>
        <strain evidence="1 2">SN-593</strain>
    </source>
</reference>
<protein>
    <submittedName>
        <fullName evidence="1">Putative regulatory protein</fullName>
    </submittedName>
</protein>
<dbReference type="Proteomes" id="UP000595703">
    <property type="component" value="Chromosome"/>
</dbReference>
<dbReference type="AlphaFoldDB" id="A0A7U3VPK1"/>
<reference evidence="1 2" key="4">
    <citation type="journal article" date="2020" name="Sci. Rep.">
        <title>beta-carboline chemical signals induce reveromycin production through a LuxR family regulator in Streptomyces sp. SN-593.</title>
        <authorList>
            <person name="Panthee S."/>
            <person name="Kito N."/>
            <person name="Hayashi T."/>
            <person name="Shimizu T."/>
            <person name="Ishikawa J."/>
            <person name="Hamamoto H."/>
            <person name="Osada H."/>
            <person name="Takahashi S."/>
        </authorList>
    </citation>
    <scope>NUCLEOTIDE SEQUENCE [LARGE SCALE GENOMIC DNA]</scope>
    <source>
        <strain evidence="1 2">SN-593</strain>
    </source>
</reference>
<reference evidence="1 2" key="1">
    <citation type="journal article" date="2010" name="J. Bacteriol.">
        <title>Biochemical characterization of a novel indole prenyltransferase from Streptomyces sp. SN-593.</title>
        <authorList>
            <person name="Takahashi S."/>
            <person name="Takagi H."/>
            <person name="Toyoda A."/>
            <person name="Uramoto M."/>
            <person name="Nogawa T."/>
            <person name="Ueki M."/>
            <person name="Sakaki Y."/>
            <person name="Osada H."/>
        </authorList>
    </citation>
    <scope>NUCLEOTIDE SEQUENCE [LARGE SCALE GENOMIC DNA]</scope>
    <source>
        <strain evidence="1 2">SN-593</strain>
    </source>
</reference>
<sequence length="449" mass="47915">MAQRTPRNTGLAALLDEADWSLTQCARAVNRAGQEAGLSLHYDQSAVSHWVSGTMPRAKVRPIIVEAFARRLKRPVTPAEAGLADIGPSSNPGNGETVDDLLDLGKADMDPSRRGVLTKALYSAALVVPGYPELAGSDRAVTARRTARVGAGEVEIVRSMTERIADMLDLFGGGHARPMAAAFLVNTVAPYLRADAASAVRADLLSAASDLVYLTGWMAMYEREHGLGQRYYVKALGLAGAAEDHVTYCRTLRGMSLQAGNLGYGTKALQLADAAAEASPKAGPRLHAFLAGQQAASAAMTGDRGTAFSRLAETETALSKADSRKDAVGGYDLSAYLFHTSTVLYHLGDLPGSIKAMQDCLRVQPEQERQGRVHANGLLAGRQCELGHLDAACATWTAFLGDYEQVSSARGDEHFATMRTMIRTHRTARPVRALHGYARQVAARKGTVV</sequence>
<name>A0A7U3VPK1_9ACTN</name>
<organism evidence="1 2">
    <name type="scientific">Actinacidiphila reveromycinica</name>
    <dbReference type="NCBI Taxonomy" id="659352"/>
    <lineage>
        <taxon>Bacteria</taxon>
        <taxon>Bacillati</taxon>
        <taxon>Actinomycetota</taxon>
        <taxon>Actinomycetes</taxon>
        <taxon>Kitasatosporales</taxon>
        <taxon>Streptomycetaceae</taxon>
        <taxon>Actinacidiphila</taxon>
    </lineage>
</organism>
<dbReference type="RefSeq" id="WP_202234835.1">
    <property type="nucleotide sequence ID" value="NZ_AP018365.1"/>
</dbReference>
<proteinExistence type="predicted"/>
<evidence type="ECO:0000313" key="2">
    <source>
        <dbReference type="Proteomes" id="UP000595703"/>
    </source>
</evidence>
<dbReference type="EMBL" id="AP018365">
    <property type="protein sequence ID" value="BBA98739.1"/>
    <property type="molecule type" value="Genomic_DNA"/>
</dbReference>
<keyword evidence="2" id="KW-1185">Reference proteome</keyword>
<accession>A0A7U3VPK1</accession>
<dbReference type="KEGG" id="arev:RVR_5045"/>
<evidence type="ECO:0000313" key="1">
    <source>
        <dbReference type="EMBL" id="BBA98739.1"/>
    </source>
</evidence>
<reference evidence="1 2" key="2">
    <citation type="journal article" date="2011" name="J. Antibiot.">
        <title>Furaquinocins I and J: novel polyketide isoprenoid hybrid compounds from Streptomyces reveromyceticus SN-593.</title>
        <authorList>
            <person name="Panthee S."/>
            <person name="Takahashi S."/>
            <person name="Takagi H."/>
            <person name="Nogawa T."/>
            <person name="Oowada E."/>
            <person name="Uramoto M."/>
            <person name="Osada H."/>
        </authorList>
    </citation>
    <scope>NUCLEOTIDE SEQUENCE [LARGE SCALE GENOMIC DNA]</scope>
    <source>
        <strain evidence="1 2">SN-593</strain>
    </source>
</reference>
<gene>
    <name evidence="1" type="ORF">RVR_5045</name>
</gene>